<accession>A0A0F6W276</accession>
<sequence>MLIFTVFACGGGGCSGCEGCGVAPIPGGFPLSQRIPNSAQVRLSESGIQFIEDNIMSIVGTLLMGGLEFDVPQMSGSQSIGVGNVSYTLCTSNDCVARGEIQDLDLTPQNGSNRLSALIQVILDSRDSAGNRRAIPVRLRGSGVLFWLDTTCQADIDTRNGSRPHIGFAADIDFVEETRAPRTGYTRVAVASANFASGQDIEDDDIDIGGCDGLDGGIINGVIGLVKGQLLGALTGQITPVLTDAIDSQLCTRAGETGCPTPGSRPDGAGPDAVCVFESAPDQCVPILLGTDGRGDLGAAFLGGFSPGTHAPGQFVLGAGGEGEAVNNGMSLFMVGGFMSMDPTFTTSPGHNPCVPVVDPPCVPGGTGADGCSIARAEAFRGNVIPGTSTPAHVGIGIAEDFLDYAGYGMFDSGMLCIGAGTRLSQQLSTGLVSGLVPSLNTLTFPERGSPLTLAIRPQLPPDFTIGTNAGAPLLTVFLEQVQIDWYVWSTERYVRFMTYQTDLTIEINLDVEAGEIVPRIEGVTATNSMVFNNELITEPPDNVARAVENVLGTFAGMLGGSIDPIALPDIMGFELDVPAEGIRGVADGGESFLGIFANLRLAGSAIVSPVETSLEVSDLELDHESMALETWAQGDGNSVWLHFGAEGAPGAEYEYSYRIDGMTWSRWTSDPRVRIDDDVLLLQARHVIEARARIRGEGDSVDRSPARTELIVDVLPPEVQVSSEGTGFVVHASDLISAEEQLEYRFRVRDGEWSAWQSSPRYEPDSLLVDGGMLGIEVRDEAGNVSSATFPLIRGIPNPVGGGCDCGVAVGGTDRNAPLALVGSLLLLGAMVVRRRRALDGAKLRRVLTIGMLMLPLVLGAQGCECGDGGGGAPCGDMCIAAAPPGLTAGQICCEETNMCASYDVDALCDPGFTCPIANLVVGTGCEVTCSECMRKPPLQQGMIGTDLDLVVSESGEQYVSAYSAGVPTNQRYGDLVLGTISTSGDVEWEIVDGAPDRPVTNDPDAWREGVSAPGDDVGRWTSIADSGSSLYIAYYDATNGALKLAIGSPGAWETHTVDDTGDAGRYASLVLLEGGAPAVAYLRVEENAAGSGQPRSTVRVAVASDANPTSETSWTITEVAGADVFCRPDFCGTGQVCLENGSCVVPTSDCAEDCGDNQCFMGTCQAALPANYVEDLPPAYGLYTALARTPSGGLVVAWYDRGQGNLYASELASVGGTWGAPILVDGYARGDDSSSGDSGIGTSIFVDAAGTVHVAYVDGAEEALRYVSIAGGVPSVPQTIDTGTSDGTTPHTDGRHIVGDDSSIVVTDGGEIRVTYQDATVQHLMLARRAAGGGEWTISVLDDENHTGFWAEQVLIGTTSYVATWWRQESRAASEQGVRVLTVE</sequence>
<name>A0A0F6W276_9BACT</name>
<keyword evidence="2" id="KW-1185">Reference proteome</keyword>
<evidence type="ECO:0000313" key="1">
    <source>
        <dbReference type="EMBL" id="AKF05600.1"/>
    </source>
</evidence>
<proteinExistence type="predicted"/>
<reference evidence="1 2" key="1">
    <citation type="submission" date="2015-03" db="EMBL/GenBank/DDBJ databases">
        <title>Genome assembly of Sandaracinus amylolyticus DSM 53668.</title>
        <authorList>
            <person name="Sharma G."/>
            <person name="Subramanian S."/>
        </authorList>
    </citation>
    <scope>NUCLEOTIDE SEQUENCE [LARGE SCALE GENOMIC DNA]</scope>
    <source>
        <strain evidence="1 2">DSM 53668</strain>
    </source>
</reference>
<dbReference type="RefSeq" id="WP_053232857.1">
    <property type="nucleotide sequence ID" value="NZ_CP011125.1"/>
</dbReference>
<dbReference type="EMBL" id="CP011125">
    <property type="protein sequence ID" value="AKF05600.1"/>
    <property type="molecule type" value="Genomic_DNA"/>
</dbReference>
<dbReference type="OrthoDB" id="5476000at2"/>
<dbReference type="Proteomes" id="UP000034883">
    <property type="component" value="Chromosome"/>
</dbReference>
<dbReference type="SUPFAM" id="SSF89372">
    <property type="entry name" value="Fucose-specific lectin"/>
    <property type="match status" value="1"/>
</dbReference>
<gene>
    <name evidence="1" type="ORF">DB32_002749</name>
</gene>
<evidence type="ECO:0000313" key="2">
    <source>
        <dbReference type="Proteomes" id="UP000034883"/>
    </source>
</evidence>
<dbReference type="Gene3D" id="2.120.10.70">
    <property type="entry name" value="Fucose-specific lectin"/>
    <property type="match status" value="1"/>
</dbReference>
<organism evidence="1 2">
    <name type="scientific">Sandaracinus amylolyticus</name>
    <dbReference type="NCBI Taxonomy" id="927083"/>
    <lineage>
        <taxon>Bacteria</taxon>
        <taxon>Pseudomonadati</taxon>
        <taxon>Myxococcota</taxon>
        <taxon>Polyangia</taxon>
        <taxon>Polyangiales</taxon>
        <taxon>Sandaracinaceae</taxon>
        <taxon>Sandaracinus</taxon>
    </lineage>
</organism>
<protein>
    <submittedName>
        <fullName evidence="1">Uncharacterized protein</fullName>
    </submittedName>
</protein>
<dbReference type="KEGG" id="samy:DB32_002749"/>